<keyword evidence="11" id="KW-0325">Glycoprotein</keyword>
<dbReference type="Proteomes" id="UP001172457">
    <property type="component" value="Chromosome 7"/>
</dbReference>
<comment type="similarity">
    <text evidence="2">Belongs to the RLP family.</text>
</comment>
<keyword evidence="8 12" id="KW-1133">Transmembrane helix</keyword>
<dbReference type="SMART" id="SM00369">
    <property type="entry name" value="LRR_TYP"/>
    <property type="match status" value="12"/>
</dbReference>
<protein>
    <recommendedName>
        <fullName evidence="18">Leucine-rich repeat-containing N-terminal plant-type domain-containing protein</fullName>
    </recommendedName>
</protein>
<keyword evidence="3" id="KW-1003">Cell membrane</keyword>
<dbReference type="InterPro" id="IPR032675">
    <property type="entry name" value="LRR_dom_sf"/>
</dbReference>
<dbReference type="PANTHER" id="PTHR48063">
    <property type="entry name" value="LRR RECEPTOR-LIKE KINASE"/>
    <property type="match status" value="1"/>
</dbReference>
<keyword evidence="7" id="KW-0677">Repeat</keyword>
<evidence type="ECO:0000256" key="6">
    <source>
        <dbReference type="ARBA" id="ARBA00022729"/>
    </source>
</evidence>
<feature type="chain" id="PRO_5041296921" description="Leucine-rich repeat-containing N-terminal plant-type domain-containing protein" evidence="13">
    <location>
        <begin position="26"/>
        <end position="1067"/>
    </location>
</feature>
<feature type="domain" description="Leucine-rich repeat-containing N-terminal plant-type" evidence="14">
    <location>
        <begin position="39"/>
        <end position="78"/>
    </location>
</feature>
<evidence type="ECO:0000256" key="13">
    <source>
        <dbReference type="SAM" id="SignalP"/>
    </source>
</evidence>
<dbReference type="EMBL" id="JARYMX010000007">
    <property type="protein sequence ID" value="KAJ9540184.1"/>
    <property type="molecule type" value="Genomic_DNA"/>
</dbReference>
<evidence type="ECO:0000256" key="12">
    <source>
        <dbReference type="SAM" id="Phobius"/>
    </source>
</evidence>
<evidence type="ECO:0000313" key="17">
    <source>
        <dbReference type="Proteomes" id="UP001172457"/>
    </source>
</evidence>
<feature type="transmembrane region" description="Helical" evidence="12">
    <location>
        <begin position="1022"/>
        <end position="1045"/>
    </location>
</feature>
<sequence>MKPFIFLSSILWFLTVLALCFCCCALGDYENSTHVLCIESERTSLLQFKTDLVDGANRLFSWTASNYDCCKWVGVVCNKVTGHVVEIRLGGPDDGLPGHCHGPYDTDAELEAASKLMLGGNINPSLLSLKHLIHLDLSCNDFGGIPIPGFIASLQNLRYLNLSMSQFDGKIPHQLGNLTMLHSLDLRFGKVWQSPFPVENLHWLSSLHMLQHLDLSGYDLSRERDWLHVMNGLPSLLELRLSFCSLPQIPHQLHTVNFTSLSVLDLSTNIFSDSFLPRWIFNLTSLVSLDLTNCFFQNLDLGIGVGFQKLTSLRILRVSGNDVMNHSSLLKGVSSLTDLVSLDLASCYLTSPILPDLQNMSSLVSLDLSNNDINETLPNSLANLCNLRFVALQANHFLGSMSKLLQNFCECESPKLESLGLWGNLLFGYLPHKLGHLNKLVYLDLGFNYISGQIPNAIELALSSNNFISGQIPDSIGSLSNLETLMLNGKSISGPIPSSIGRLSSLKRLDLSNNQLTGSLPRGLGHLNKLTFLFVDNNLLNGSLTVHHFTNLTALTTLKAENNKLTFHPSVENWVPSFQLKVLRIGSWNLGPSFPSWLRFQKNLTELDIADANILDRMPDWFWTTFSRIEFLNLSHNSIQGKLPRDLGFLSTEAVVDLSHNLFEGPLPGSFNLPDIEFLDLSMNQLSGSLEKFLCPRIHDPRQLKLLNLANNNLSGVIPDCWVIWDSLNFVNFENNRLSGGIPESVGQVSSLRSLNMRKNNLSGKLPVSVLSSKSLLIIDLAENKLTGITQSPNRRKATKLKLLNLRMNKLEGKFPFELCRLTSIQILDLADNNLTGNVPTCFSNFSIMSGKQSSSPIILYDEFVQNQVWGSASLVTKGREYSYNTILYLVTALDLSGNKFSGDIPNKLTDLMGLRYLNLSGNKLTGRIPKNIGDMQLLESLDLSSNLLQGGIPLSVSNMTFLNWLNVSYNNLTGRIPTSTQIQSFNESSFIGNRLCGPPLQKCRLQTNGDRPIREANEVDWVLIACLVAGFFFGFWVVVGPLAINEVWRLAYFGFLYKVWRKLWCK</sequence>
<evidence type="ECO:0000256" key="7">
    <source>
        <dbReference type="ARBA" id="ARBA00022737"/>
    </source>
</evidence>
<keyword evidence="17" id="KW-1185">Reference proteome</keyword>
<dbReference type="InterPro" id="IPR003591">
    <property type="entry name" value="Leu-rich_rpt_typical-subtyp"/>
</dbReference>
<dbReference type="PANTHER" id="PTHR48063:SF98">
    <property type="entry name" value="LRR RECEPTOR-LIKE SERINE_THREONINE-PROTEIN KINASE FLS2"/>
    <property type="match status" value="1"/>
</dbReference>
<keyword evidence="6 13" id="KW-0732">Signal</keyword>
<evidence type="ECO:0000256" key="9">
    <source>
        <dbReference type="ARBA" id="ARBA00023136"/>
    </source>
</evidence>
<evidence type="ECO:0000259" key="14">
    <source>
        <dbReference type="Pfam" id="PF08263"/>
    </source>
</evidence>
<evidence type="ECO:0000256" key="3">
    <source>
        <dbReference type="ARBA" id="ARBA00022475"/>
    </source>
</evidence>
<evidence type="ECO:0000313" key="16">
    <source>
        <dbReference type="EMBL" id="KAJ9540184.1"/>
    </source>
</evidence>
<dbReference type="GO" id="GO:0006952">
    <property type="term" value="P:defense response"/>
    <property type="evidence" value="ECO:0007669"/>
    <property type="project" value="UniProtKB-ARBA"/>
</dbReference>
<dbReference type="Gene3D" id="3.80.10.10">
    <property type="entry name" value="Ribonuclease Inhibitor"/>
    <property type="match status" value="7"/>
</dbReference>
<evidence type="ECO:0000256" key="10">
    <source>
        <dbReference type="ARBA" id="ARBA00023170"/>
    </source>
</evidence>
<evidence type="ECO:0000256" key="5">
    <source>
        <dbReference type="ARBA" id="ARBA00022692"/>
    </source>
</evidence>
<keyword evidence="9 12" id="KW-0472">Membrane</keyword>
<dbReference type="Pfam" id="PF13516">
    <property type="entry name" value="LRR_6"/>
    <property type="match status" value="1"/>
</dbReference>
<evidence type="ECO:0000256" key="1">
    <source>
        <dbReference type="ARBA" id="ARBA00004251"/>
    </source>
</evidence>
<keyword evidence="10" id="KW-0675">Receptor</keyword>
<name>A0AA38W7H3_9ASTR</name>
<evidence type="ECO:0000256" key="4">
    <source>
        <dbReference type="ARBA" id="ARBA00022614"/>
    </source>
</evidence>
<reference evidence="16" key="1">
    <citation type="submission" date="2023-03" db="EMBL/GenBank/DDBJ databases">
        <title>Chromosome-scale reference genome and RAD-based genetic map of yellow starthistle (Centaurea solstitialis) reveal putative structural variation and QTLs associated with invader traits.</title>
        <authorList>
            <person name="Reatini B."/>
            <person name="Cang F.A."/>
            <person name="Jiang Q."/>
            <person name="Mckibben M.T.W."/>
            <person name="Barker M.S."/>
            <person name="Rieseberg L.H."/>
            <person name="Dlugosch K.M."/>
        </authorList>
    </citation>
    <scope>NUCLEOTIDE SEQUENCE</scope>
    <source>
        <strain evidence="16">CAN-66</strain>
        <tissue evidence="16">Leaf</tissue>
    </source>
</reference>
<dbReference type="PROSITE" id="PS51450">
    <property type="entry name" value="LRR"/>
    <property type="match status" value="1"/>
</dbReference>
<gene>
    <name evidence="16" type="ORF">OSB04_026690</name>
</gene>
<dbReference type="SUPFAM" id="SSF52058">
    <property type="entry name" value="L domain-like"/>
    <property type="match status" value="2"/>
</dbReference>
<comment type="subcellular location">
    <subcellularLocation>
        <location evidence="1">Cell membrane</location>
        <topology evidence="1">Single-pass type I membrane protein</topology>
    </subcellularLocation>
</comment>
<dbReference type="AlphaFoldDB" id="A0AA38W7H3"/>
<keyword evidence="4" id="KW-0433">Leucine-rich repeat</keyword>
<dbReference type="FunFam" id="3.80.10.10:FF:000041">
    <property type="entry name" value="LRR receptor-like serine/threonine-protein kinase ERECTA"/>
    <property type="match status" value="2"/>
</dbReference>
<dbReference type="GO" id="GO:0051707">
    <property type="term" value="P:response to other organism"/>
    <property type="evidence" value="ECO:0007669"/>
    <property type="project" value="UniProtKB-ARBA"/>
</dbReference>
<keyword evidence="5 12" id="KW-0812">Transmembrane</keyword>
<dbReference type="GO" id="GO:0005886">
    <property type="term" value="C:plasma membrane"/>
    <property type="evidence" value="ECO:0007669"/>
    <property type="project" value="UniProtKB-SubCell"/>
</dbReference>
<accession>A0AA38W7H3</accession>
<organism evidence="16 17">
    <name type="scientific">Centaurea solstitialis</name>
    <name type="common">yellow star-thistle</name>
    <dbReference type="NCBI Taxonomy" id="347529"/>
    <lineage>
        <taxon>Eukaryota</taxon>
        <taxon>Viridiplantae</taxon>
        <taxon>Streptophyta</taxon>
        <taxon>Embryophyta</taxon>
        <taxon>Tracheophyta</taxon>
        <taxon>Spermatophyta</taxon>
        <taxon>Magnoliopsida</taxon>
        <taxon>eudicotyledons</taxon>
        <taxon>Gunneridae</taxon>
        <taxon>Pentapetalae</taxon>
        <taxon>asterids</taxon>
        <taxon>campanulids</taxon>
        <taxon>Asterales</taxon>
        <taxon>Asteraceae</taxon>
        <taxon>Carduoideae</taxon>
        <taxon>Cardueae</taxon>
        <taxon>Centaureinae</taxon>
        <taxon>Centaurea</taxon>
    </lineage>
</organism>
<dbReference type="SMART" id="SM00365">
    <property type="entry name" value="LRR_SD22"/>
    <property type="match status" value="6"/>
</dbReference>
<proteinExistence type="inferred from homology"/>
<evidence type="ECO:0000256" key="11">
    <source>
        <dbReference type="ARBA" id="ARBA00023180"/>
    </source>
</evidence>
<evidence type="ECO:0000256" key="2">
    <source>
        <dbReference type="ARBA" id="ARBA00009592"/>
    </source>
</evidence>
<dbReference type="Pfam" id="PF08263">
    <property type="entry name" value="LRRNT_2"/>
    <property type="match status" value="1"/>
</dbReference>
<dbReference type="SUPFAM" id="SSF52047">
    <property type="entry name" value="RNI-like"/>
    <property type="match status" value="1"/>
</dbReference>
<feature type="domain" description="Disease resistance R13L4/SHOC-2-like LRR" evidence="15">
    <location>
        <begin position="470"/>
        <end position="640"/>
    </location>
</feature>
<dbReference type="FunFam" id="3.80.10.10:FF:000213">
    <property type="entry name" value="Tyrosine-sulfated glycopeptide receptor 1"/>
    <property type="match status" value="1"/>
</dbReference>
<dbReference type="Pfam" id="PF23598">
    <property type="entry name" value="LRR_14"/>
    <property type="match status" value="1"/>
</dbReference>
<dbReference type="InterPro" id="IPR046956">
    <property type="entry name" value="RLP23-like"/>
</dbReference>
<feature type="signal peptide" evidence="13">
    <location>
        <begin position="1"/>
        <end position="25"/>
    </location>
</feature>
<dbReference type="PRINTS" id="PR00019">
    <property type="entry name" value="LEURICHRPT"/>
</dbReference>
<evidence type="ECO:0000259" key="15">
    <source>
        <dbReference type="Pfam" id="PF23598"/>
    </source>
</evidence>
<evidence type="ECO:0000256" key="8">
    <source>
        <dbReference type="ARBA" id="ARBA00022989"/>
    </source>
</evidence>
<comment type="caution">
    <text evidence="16">The sequence shown here is derived from an EMBL/GenBank/DDBJ whole genome shotgun (WGS) entry which is preliminary data.</text>
</comment>
<dbReference type="Pfam" id="PF00560">
    <property type="entry name" value="LRR_1"/>
    <property type="match status" value="9"/>
</dbReference>
<dbReference type="InterPro" id="IPR001611">
    <property type="entry name" value="Leu-rich_rpt"/>
</dbReference>
<dbReference type="InterPro" id="IPR055414">
    <property type="entry name" value="LRR_R13L4/SHOC2-like"/>
</dbReference>
<dbReference type="InterPro" id="IPR013210">
    <property type="entry name" value="LRR_N_plant-typ"/>
</dbReference>
<evidence type="ECO:0008006" key="18">
    <source>
        <dbReference type="Google" id="ProtNLM"/>
    </source>
</evidence>